<dbReference type="GO" id="GO:0005886">
    <property type="term" value="C:plasma membrane"/>
    <property type="evidence" value="ECO:0007669"/>
    <property type="project" value="UniProtKB-SubCell"/>
</dbReference>
<dbReference type="PANTHER" id="PTHR43386">
    <property type="entry name" value="OLIGOPEPTIDE TRANSPORT SYSTEM PERMEASE PROTEIN APPC"/>
    <property type="match status" value="1"/>
</dbReference>
<organism evidence="9 10">
    <name type="scientific">Eiseniibacteriota bacterium</name>
    <dbReference type="NCBI Taxonomy" id="2212470"/>
    <lineage>
        <taxon>Bacteria</taxon>
        <taxon>Candidatus Eiseniibacteriota</taxon>
    </lineage>
</organism>
<dbReference type="PANTHER" id="PTHR43386:SF1">
    <property type="entry name" value="D,D-DIPEPTIDE TRANSPORT SYSTEM PERMEASE PROTEIN DDPC-RELATED"/>
    <property type="match status" value="1"/>
</dbReference>
<dbReference type="PROSITE" id="PS50928">
    <property type="entry name" value="ABC_TM1"/>
    <property type="match status" value="1"/>
</dbReference>
<dbReference type="AlphaFoldDB" id="A0A538S6U4"/>
<comment type="similarity">
    <text evidence="7">Belongs to the binding-protein-dependent transport system permease family.</text>
</comment>
<reference evidence="9 10" key="1">
    <citation type="journal article" date="2019" name="Nat. Microbiol.">
        <title>Mediterranean grassland soil C-N compound turnover is dependent on rainfall and depth, and is mediated by genomically divergent microorganisms.</title>
        <authorList>
            <person name="Diamond S."/>
            <person name="Andeer P.F."/>
            <person name="Li Z."/>
            <person name="Crits-Christoph A."/>
            <person name="Burstein D."/>
            <person name="Anantharaman K."/>
            <person name="Lane K.R."/>
            <person name="Thomas B.C."/>
            <person name="Pan C."/>
            <person name="Northen T.R."/>
            <person name="Banfield J.F."/>
        </authorList>
    </citation>
    <scope>NUCLEOTIDE SEQUENCE [LARGE SCALE GENOMIC DNA]</scope>
    <source>
        <strain evidence="9">WS_1</strain>
    </source>
</reference>
<evidence type="ECO:0000256" key="1">
    <source>
        <dbReference type="ARBA" id="ARBA00004651"/>
    </source>
</evidence>
<dbReference type="Gene3D" id="1.10.3720.10">
    <property type="entry name" value="MetI-like"/>
    <property type="match status" value="1"/>
</dbReference>
<evidence type="ECO:0000259" key="8">
    <source>
        <dbReference type="PROSITE" id="PS50928"/>
    </source>
</evidence>
<proteinExistence type="inferred from homology"/>
<sequence>MRRVLQTSWSTLRQSRLGVLGFSIVLLFALMALLAPVIAPYARLYEAPLVDRFDIHSYDRALPKNQSYEAPVFGPTTPLFPDVGGGVWVINWNATHATVYMDYLKYPQRTNQSPFDTENLSIRFDATQKFGVTPLPSPPLSALYWITPARNTTFEVGPTDRNGALAYFMGRDFIVGDPFSDTLIFHLQLPFTPVWTGEDPESAGFLISQPNQLQGPSPFPGVPGTPYGPYRYFYASDGNSTTVFEITYAHTGDQTPALPPSGRIALTYNGSLSAPPFVYYHWGKVSDVDSSGFRAGTAQAILLPLANHTLAVYNVSGKARAFVPLTLFGQSASVAAPIGYARSPDTLTFFTYMQLRSGNASAIATFDMERLRIAHVFPLPQVSFQLLQSPISDDGTNLFMGFSNPPATSTTMMGLNADPALGNLTAIPQFQLEIPGRVRDYFAVGNLVSVYVYTADGRLVKLATTFSVAGAIHPEEFGLAIPAGVSRIVYAGTTHGTLYGVSLSQEELNGGWTDSSTGRTTLFTLLGRPRVPLAPGTYPSGNRYLLGTDFNGHDILTQLLYGTQVAFIVGILAALFGVGIGTFVGVIAGYYSKLIDTLLMRTTDIFLVLPFLPVVLVLVSIARPSIWIIILVLSLLGWPGIARVIRAQVLSLKERPFVDAARVAGASDTRLIFLHLTPNVLPFSFLYMSLGVAAAIITEAALSYLGLGDPNVTSWGGMLSTLITLGGGLYYWWWLLPPGLAITFLSLGFYLLGRGFDEIINPRLRRR</sequence>
<dbReference type="GO" id="GO:0055085">
    <property type="term" value="P:transmembrane transport"/>
    <property type="evidence" value="ECO:0007669"/>
    <property type="project" value="InterPro"/>
</dbReference>
<dbReference type="Proteomes" id="UP000316292">
    <property type="component" value="Unassembled WGS sequence"/>
</dbReference>
<dbReference type="SUPFAM" id="SSF161098">
    <property type="entry name" value="MetI-like"/>
    <property type="match status" value="1"/>
</dbReference>
<evidence type="ECO:0000256" key="4">
    <source>
        <dbReference type="ARBA" id="ARBA00022692"/>
    </source>
</evidence>
<dbReference type="InterPro" id="IPR035906">
    <property type="entry name" value="MetI-like_sf"/>
</dbReference>
<keyword evidence="2 7" id="KW-0813">Transport</keyword>
<evidence type="ECO:0000256" key="7">
    <source>
        <dbReference type="RuleBase" id="RU363032"/>
    </source>
</evidence>
<feature type="transmembrane region" description="Helical" evidence="7">
    <location>
        <begin position="598"/>
        <end position="619"/>
    </location>
</feature>
<dbReference type="Pfam" id="PF12911">
    <property type="entry name" value="OppC_N"/>
    <property type="match status" value="1"/>
</dbReference>
<evidence type="ECO:0000256" key="6">
    <source>
        <dbReference type="ARBA" id="ARBA00023136"/>
    </source>
</evidence>
<feature type="transmembrane region" description="Helical" evidence="7">
    <location>
        <begin position="20"/>
        <end position="42"/>
    </location>
</feature>
<dbReference type="CDD" id="cd06261">
    <property type="entry name" value="TM_PBP2"/>
    <property type="match status" value="1"/>
</dbReference>
<keyword evidence="5 7" id="KW-1133">Transmembrane helix</keyword>
<keyword evidence="6 7" id="KW-0472">Membrane</keyword>
<gene>
    <name evidence="9" type="ORF">E6K71_11030</name>
</gene>
<feature type="transmembrane region" description="Helical" evidence="7">
    <location>
        <begin position="680"/>
        <end position="705"/>
    </location>
</feature>
<comment type="caution">
    <text evidence="9">The sequence shown here is derived from an EMBL/GenBank/DDBJ whole genome shotgun (WGS) entry which is preliminary data.</text>
</comment>
<name>A0A538S6U4_UNCEI</name>
<evidence type="ECO:0000256" key="2">
    <source>
        <dbReference type="ARBA" id="ARBA00022448"/>
    </source>
</evidence>
<feature type="domain" description="ABC transmembrane type-1" evidence="8">
    <location>
        <begin position="563"/>
        <end position="753"/>
    </location>
</feature>
<keyword evidence="4 7" id="KW-0812">Transmembrane</keyword>
<evidence type="ECO:0000313" key="10">
    <source>
        <dbReference type="Proteomes" id="UP000316292"/>
    </source>
</evidence>
<protein>
    <submittedName>
        <fullName evidence="9">ABC transporter permease</fullName>
    </submittedName>
</protein>
<keyword evidence="3" id="KW-1003">Cell membrane</keyword>
<accession>A0A538S6U4</accession>
<evidence type="ECO:0000313" key="9">
    <source>
        <dbReference type="EMBL" id="TMQ47046.1"/>
    </source>
</evidence>
<feature type="transmembrane region" description="Helical" evidence="7">
    <location>
        <begin position="565"/>
        <end position="591"/>
    </location>
</feature>
<comment type="subcellular location">
    <subcellularLocation>
        <location evidence="1 7">Cell membrane</location>
        <topology evidence="1 7">Multi-pass membrane protein</topology>
    </subcellularLocation>
</comment>
<dbReference type="EMBL" id="VBOR01000130">
    <property type="protein sequence ID" value="TMQ47046.1"/>
    <property type="molecule type" value="Genomic_DNA"/>
</dbReference>
<dbReference type="InterPro" id="IPR050366">
    <property type="entry name" value="BP-dependent_transpt_permease"/>
</dbReference>
<feature type="transmembrane region" description="Helical" evidence="7">
    <location>
        <begin position="731"/>
        <end position="753"/>
    </location>
</feature>
<dbReference type="InterPro" id="IPR025966">
    <property type="entry name" value="OppC_N"/>
</dbReference>
<evidence type="ECO:0000256" key="5">
    <source>
        <dbReference type="ARBA" id="ARBA00022989"/>
    </source>
</evidence>
<dbReference type="InterPro" id="IPR000515">
    <property type="entry name" value="MetI-like"/>
</dbReference>
<dbReference type="Pfam" id="PF00528">
    <property type="entry name" value="BPD_transp_1"/>
    <property type="match status" value="1"/>
</dbReference>
<evidence type="ECO:0000256" key="3">
    <source>
        <dbReference type="ARBA" id="ARBA00022475"/>
    </source>
</evidence>
<feature type="transmembrane region" description="Helical" evidence="7">
    <location>
        <begin position="625"/>
        <end position="645"/>
    </location>
</feature>